<evidence type="ECO:0000256" key="1">
    <source>
        <dbReference type="ARBA" id="ARBA00004651"/>
    </source>
</evidence>
<dbReference type="SUPFAM" id="SSF54631">
    <property type="entry name" value="CBS-domain pair"/>
    <property type="match status" value="1"/>
</dbReference>
<evidence type="ECO:0000256" key="3">
    <source>
        <dbReference type="ARBA" id="ARBA00022475"/>
    </source>
</evidence>
<dbReference type="EMBL" id="CADCUG010000130">
    <property type="protein sequence ID" value="CAA9348822.1"/>
    <property type="molecule type" value="Genomic_DNA"/>
</dbReference>
<comment type="similarity">
    <text evidence="2 14">Belongs to the peptidase M50B family.</text>
</comment>
<evidence type="ECO:0000313" key="18">
    <source>
        <dbReference type="EMBL" id="CAA9348822.1"/>
    </source>
</evidence>
<comment type="cofactor">
    <cofactor evidence="14 16">
        <name>Zn(2+)</name>
        <dbReference type="ChEBI" id="CHEBI:29105"/>
    </cofactor>
    <text evidence="14 16">Binds 1 zinc ion per subunit.</text>
</comment>
<feature type="binding site" evidence="16">
    <location>
        <position position="76"/>
    </location>
    <ligand>
        <name>Zn(2+)</name>
        <dbReference type="ChEBI" id="CHEBI:29105"/>
        <note>catalytic</note>
    </ligand>
</feature>
<keyword evidence="3 14" id="KW-1003">Cell membrane</keyword>
<evidence type="ECO:0000256" key="8">
    <source>
        <dbReference type="ARBA" id="ARBA00022801"/>
    </source>
</evidence>
<gene>
    <name evidence="18" type="ORF">AVDCRST_MAG29-2084</name>
</gene>
<organism evidence="18">
    <name type="scientific">uncultured Nocardioidaceae bacterium</name>
    <dbReference type="NCBI Taxonomy" id="253824"/>
    <lineage>
        <taxon>Bacteria</taxon>
        <taxon>Bacillati</taxon>
        <taxon>Actinomycetota</taxon>
        <taxon>Actinomycetes</taxon>
        <taxon>Propionibacteriales</taxon>
        <taxon>Nocardioidaceae</taxon>
        <taxon>environmental samples</taxon>
    </lineage>
</organism>
<dbReference type="InterPro" id="IPR016483">
    <property type="entry name" value="UCP006404_Pept_M50_CBS"/>
</dbReference>
<comment type="subcellular location">
    <subcellularLocation>
        <location evidence="1 14">Cell membrane</location>
        <topology evidence="1 14">Multi-pass membrane protein</topology>
    </subcellularLocation>
</comment>
<dbReference type="GO" id="GO:0006508">
    <property type="term" value="P:proteolysis"/>
    <property type="evidence" value="ECO:0007669"/>
    <property type="project" value="UniProtKB-KW"/>
</dbReference>
<feature type="domain" description="Peptidase M50" evidence="17">
    <location>
        <begin position="150"/>
        <end position="197"/>
    </location>
</feature>
<reference evidence="18" key="1">
    <citation type="submission" date="2020-02" db="EMBL/GenBank/DDBJ databases">
        <authorList>
            <person name="Meier V. D."/>
        </authorList>
    </citation>
    <scope>NUCLEOTIDE SEQUENCE</scope>
    <source>
        <strain evidence="18">AVDCRST_MAG29</strain>
    </source>
</reference>
<evidence type="ECO:0000256" key="4">
    <source>
        <dbReference type="ARBA" id="ARBA00022670"/>
    </source>
</evidence>
<keyword evidence="10 14" id="KW-1133">Transmembrane helix</keyword>
<dbReference type="CDD" id="cd06164">
    <property type="entry name" value="S2P-M50_SpoIVFB_CBS"/>
    <property type="match status" value="1"/>
</dbReference>
<keyword evidence="6 14" id="KW-0479">Metal-binding</keyword>
<sequence length="378" mass="39920">MHDTAPHRPVREAGTLRIGSFGGVGVHVRSSWLLVAVLIAFVLQPRIEEVAPGLGSLGYLAGIAFAVLLYLSVLAHEISHALMARALGMRVRSVTLTFLGGHTEIEGDMRRPRDEFLTSVVGPLTSLAVAAVAYVAALGLPEGLLDFAAETLAVANLVIGVLNLVPGLPLDGGRMLRSAVWGATSRPHLATVVAAWAGRLVAVTVLAYPLVLGWLLDWSLNLLDYVLAAVLASFLWAAASQSLKQAQAMQRLPKLQARPLARRTLGVPAGIPLAEAVRRAQEAQAGALLVVDERGLPSAVVSEDALLATPEDRRPWLATGAIARTLEPGMTLPADLSGEQLVRAMQQQPATEYLLVERDGSVLGVLVAADVSNAFARS</sequence>
<evidence type="ECO:0000259" key="17">
    <source>
        <dbReference type="Pfam" id="PF02163"/>
    </source>
</evidence>
<dbReference type="GO" id="GO:0008237">
    <property type="term" value="F:metallopeptidase activity"/>
    <property type="evidence" value="ECO:0007669"/>
    <property type="project" value="UniProtKB-UniRule"/>
</dbReference>
<evidence type="ECO:0000256" key="14">
    <source>
        <dbReference type="PIRNR" id="PIRNR006404"/>
    </source>
</evidence>
<accession>A0A6J4M5P2</accession>
<keyword evidence="7" id="KW-0677">Repeat</keyword>
<keyword evidence="9 14" id="KW-0862">Zinc</keyword>
<evidence type="ECO:0000256" key="5">
    <source>
        <dbReference type="ARBA" id="ARBA00022692"/>
    </source>
</evidence>
<dbReference type="PIRSF" id="PIRSF006404">
    <property type="entry name" value="UCP006404_Pept_M50_CBS"/>
    <property type="match status" value="1"/>
</dbReference>
<feature type="transmembrane region" description="Helical" evidence="14">
    <location>
        <begin position="116"/>
        <end position="141"/>
    </location>
</feature>
<keyword evidence="8 14" id="KW-0378">Hydrolase</keyword>
<keyword evidence="11 14" id="KW-0482">Metalloprotease</keyword>
<evidence type="ECO:0000256" key="12">
    <source>
        <dbReference type="ARBA" id="ARBA00023122"/>
    </source>
</evidence>
<feature type="transmembrane region" description="Helical" evidence="14">
    <location>
        <begin position="189"/>
        <end position="216"/>
    </location>
</feature>
<keyword evidence="5 14" id="KW-0812">Transmembrane</keyword>
<dbReference type="PANTHER" id="PTHR39188">
    <property type="entry name" value="MEMBRANE-ASSOCIATED ZINC METALLOPROTEASE M50B"/>
    <property type="match status" value="1"/>
</dbReference>
<feature type="active site" evidence="15">
    <location>
        <position position="77"/>
    </location>
</feature>
<dbReference type="PANTHER" id="PTHR39188:SF3">
    <property type="entry name" value="STAGE IV SPORULATION PROTEIN FB"/>
    <property type="match status" value="1"/>
</dbReference>
<keyword evidence="4 14" id="KW-0645">Protease</keyword>
<dbReference type="GO" id="GO:0046872">
    <property type="term" value="F:metal ion binding"/>
    <property type="evidence" value="ECO:0007669"/>
    <property type="project" value="UniProtKB-UniRule"/>
</dbReference>
<evidence type="ECO:0000256" key="13">
    <source>
        <dbReference type="ARBA" id="ARBA00023136"/>
    </source>
</evidence>
<feature type="binding site" evidence="16">
    <location>
        <position position="171"/>
    </location>
    <ligand>
        <name>Zn(2+)</name>
        <dbReference type="ChEBI" id="CHEBI:29105"/>
        <note>catalytic</note>
    </ligand>
</feature>
<evidence type="ECO:0000256" key="10">
    <source>
        <dbReference type="ARBA" id="ARBA00022989"/>
    </source>
</evidence>
<dbReference type="InterPro" id="IPR046342">
    <property type="entry name" value="CBS_dom_sf"/>
</dbReference>
<dbReference type="Gene3D" id="3.10.580.10">
    <property type="entry name" value="CBS-domain"/>
    <property type="match status" value="1"/>
</dbReference>
<proteinExistence type="inferred from homology"/>
<evidence type="ECO:0000256" key="9">
    <source>
        <dbReference type="ARBA" id="ARBA00022833"/>
    </source>
</evidence>
<feature type="binding site" evidence="16">
    <location>
        <position position="80"/>
    </location>
    <ligand>
        <name>Zn(2+)</name>
        <dbReference type="ChEBI" id="CHEBI:29105"/>
        <note>catalytic</note>
    </ligand>
</feature>
<feature type="domain" description="Peptidase M50" evidence="17">
    <location>
        <begin position="64"/>
        <end position="138"/>
    </location>
</feature>
<evidence type="ECO:0000256" key="11">
    <source>
        <dbReference type="ARBA" id="ARBA00023049"/>
    </source>
</evidence>
<evidence type="ECO:0000256" key="2">
    <source>
        <dbReference type="ARBA" id="ARBA00007931"/>
    </source>
</evidence>
<evidence type="ECO:0000256" key="7">
    <source>
        <dbReference type="ARBA" id="ARBA00022737"/>
    </source>
</evidence>
<feature type="transmembrane region" description="Helical" evidence="14">
    <location>
        <begin position="222"/>
        <end position="239"/>
    </location>
</feature>
<feature type="transmembrane region" description="Helical" evidence="14">
    <location>
        <begin position="147"/>
        <end position="168"/>
    </location>
</feature>
<keyword evidence="12" id="KW-0129">CBS domain</keyword>
<dbReference type="InterPro" id="IPR008915">
    <property type="entry name" value="Peptidase_M50"/>
</dbReference>
<evidence type="ECO:0000256" key="16">
    <source>
        <dbReference type="PIRSR" id="PIRSR006404-2"/>
    </source>
</evidence>
<name>A0A6J4M5P2_9ACTN</name>
<protein>
    <recommendedName>
        <fullName evidence="14">Zinc metalloprotease</fullName>
    </recommendedName>
</protein>
<dbReference type="AlphaFoldDB" id="A0A6J4M5P2"/>
<feature type="transmembrane region" description="Helical" evidence="14">
    <location>
        <begin position="56"/>
        <end position="75"/>
    </location>
</feature>
<feature type="transmembrane region" description="Helical" evidence="14">
    <location>
        <begin position="21"/>
        <end position="44"/>
    </location>
</feature>
<evidence type="ECO:0000256" key="6">
    <source>
        <dbReference type="ARBA" id="ARBA00022723"/>
    </source>
</evidence>
<dbReference type="Pfam" id="PF02163">
    <property type="entry name" value="Peptidase_M50"/>
    <property type="match status" value="2"/>
</dbReference>
<dbReference type="GO" id="GO:0005886">
    <property type="term" value="C:plasma membrane"/>
    <property type="evidence" value="ECO:0007669"/>
    <property type="project" value="UniProtKB-SubCell"/>
</dbReference>
<keyword evidence="13 14" id="KW-0472">Membrane</keyword>
<evidence type="ECO:0000256" key="15">
    <source>
        <dbReference type="PIRSR" id="PIRSR006404-1"/>
    </source>
</evidence>